<evidence type="ECO:0000313" key="1">
    <source>
        <dbReference type="EMBL" id="KJV07654.1"/>
    </source>
</evidence>
<organism evidence="1 2">
    <name type="scientific">Methylocucumis oryzae</name>
    <dbReference type="NCBI Taxonomy" id="1632867"/>
    <lineage>
        <taxon>Bacteria</taxon>
        <taxon>Pseudomonadati</taxon>
        <taxon>Pseudomonadota</taxon>
        <taxon>Gammaproteobacteria</taxon>
        <taxon>Methylococcales</taxon>
        <taxon>Methylococcaceae</taxon>
        <taxon>Methylocucumis</taxon>
    </lineage>
</organism>
<dbReference type="EMBL" id="LAJX01000025">
    <property type="protein sequence ID" value="KJV07654.1"/>
    <property type="molecule type" value="Genomic_DNA"/>
</dbReference>
<evidence type="ECO:0000313" key="2">
    <source>
        <dbReference type="Proteomes" id="UP000033684"/>
    </source>
</evidence>
<name>A0A0F3IPZ7_9GAMM</name>
<dbReference type="AlphaFoldDB" id="A0A0F3IPZ7"/>
<comment type="caution">
    <text evidence="1">The sequence shown here is derived from an EMBL/GenBank/DDBJ whole genome shotgun (WGS) entry which is preliminary data.</text>
</comment>
<keyword evidence="2" id="KW-1185">Reference proteome</keyword>
<proteinExistence type="predicted"/>
<protein>
    <submittedName>
        <fullName evidence="1">Uncharacterized protein</fullName>
    </submittedName>
</protein>
<dbReference type="Proteomes" id="UP000033684">
    <property type="component" value="Unassembled WGS sequence"/>
</dbReference>
<sequence>MSGKNTESGNVNLGMYQLVTQERERLGVRFVCDHEIWQSEDTALPGYEGYEHFTVARGFSLLADDGDSFQMISQATRECYPTKERREEVFECGYEFISIMKLAALSIGATAVYGKSSFSDLTDFFPHPETDLFWQHFIQSWISLGMASDRLRTFFIEFVRCESEKKLDKTLKNQLKQHDSQFKQFVYTQAFREFPTERLSTNQSKQRLTELQGFLESIATIRSKRNNFVHRYASREAMIVAAQRDGKSDHADIFKAFKGDKHTSDYTEELADAYKVLVRTGNLVFSLEKDVTENYGYK</sequence>
<gene>
    <name evidence="1" type="ORF">VZ94_03255</name>
</gene>
<accession>A0A0F3IPZ7</accession>
<dbReference type="RefSeq" id="WP_045778148.1">
    <property type="nucleotide sequence ID" value="NZ_LAJX01000025.1"/>
</dbReference>
<reference evidence="1 2" key="2">
    <citation type="journal article" date="2016" name="Microb. Ecol.">
        <title>Genome Characteristics of a Novel Type I Methanotroph (Sn10-6) Isolated from a Flooded Indian Rice Field.</title>
        <authorList>
            <person name="Rahalkar M.C."/>
            <person name="Pandit P.S."/>
            <person name="Dhakephalkar P.K."/>
            <person name="Pore S."/>
            <person name="Arora P."/>
            <person name="Kapse N."/>
        </authorList>
    </citation>
    <scope>NUCLEOTIDE SEQUENCE [LARGE SCALE GENOMIC DNA]</scope>
    <source>
        <strain evidence="1 2">Sn10-6</strain>
    </source>
</reference>
<reference evidence="2" key="1">
    <citation type="submission" date="2015-03" db="EMBL/GenBank/DDBJ databases">
        <title>Draft genome sequence of a novel methanotroph (Sn10-6) isolated from flooded ricefield rhizosphere in India.</title>
        <authorList>
            <person name="Pandit P.S."/>
            <person name="Pore S.D."/>
            <person name="Arora P."/>
            <person name="Kapse N.G."/>
            <person name="Dhakephalkar P.K."/>
            <person name="Rahalkar M.C."/>
        </authorList>
    </citation>
    <scope>NUCLEOTIDE SEQUENCE [LARGE SCALE GENOMIC DNA]</scope>
    <source>
        <strain evidence="2">Sn10-6</strain>
    </source>
</reference>